<reference evidence="23" key="1">
    <citation type="journal article" date="2017" name="Genome Biol.">
        <title>Comparative genomics reveals high biological diversity and specific adaptations in the industrially and medically important fungal genus Aspergillus.</title>
        <authorList>
            <person name="de Vries R.P."/>
            <person name="Riley R."/>
            <person name="Wiebenga A."/>
            <person name="Aguilar-Osorio G."/>
            <person name="Amillis S."/>
            <person name="Uchima C.A."/>
            <person name="Anderluh G."/>
            <person name="Asadollahi M."/>
            <person name="Askin M."/>
            <person name="Barry K."/>
            <person name="Battaglia E."/>
            <person name="Bayram O."/>
            <person name="Benocci T."/>
            <person name="Braus-Stromeyer S.A."/>
            <person name="Caldana C."/>
            <person name="Canovas D."/>
            <person name="Cerqueira G.C."/>
            <person name="Chen F."/>
            <person name="Chen W."/>
            <person name="Choi C."/>
            <person name="Clum A."/>
            <person name="Dos Santos R.A."/>
            <person name="Damasio A.R."/>
            <person name="Diallinas G."/>
            <person name="Emri T."/>
            <person name="Fekete E."/>
            <person name="Flipphi M."/>
            <person name="Freyberg S."/>
            <person name="Gallo A."/>
            <person name="Gournas C."/>
            <person name="Habgood R."/>
            <person name="Hainaut M."/>
            <person name="Harispe M.L."/>
            <person name="Henrissat B."/>
            <person name="Hilden K.S."/>
            <person name="Hope R."/>
            <person name="Hossain A."/>
            <person name="Karabika E."/>
            <person name="Karaffa L."/>
            <person name="Karanyi Z."/>
            <person name="Krasevec N."/>
            <person name="Kuo A."/>
            <person name="Kusch H."/>
            <person name="LaButti K."/>
            <person name="Lagendijk E.L."/>
            <person name="Lapidus A."/>
            <person name="Levasseur A."/>
            <person name="Lindquist E."/>
            <person name="Lipzen A."/>
            <person name="Logrieco A.F."/>
            <person name="MacCabe A."/>
            <person name="Maekelae M.R."/>
            <person name="Malavazi I."/>
            <person name="Melin P."/>
            <person name="Meyer V."/>
            <person name="Mielnichuk N."/>
            <person name="Miskei M."/>
            <person name="Molnar A.P."/>
            <person name="Mule G."/>
            <person name="Ngan C.Y."/>
            <person name="Orejas M."/>
            <person name="Orosz E."/>
            <person name="Ouedraogo J.P."/>
            <person name="Overkamp K.M."/>
            <person name="Park H.-S."/>
            <person name="Perrone G."/>
            <person name="Piumi F."/>
            <person name="Punt P.J."/>
            <person name="Ram A.F."/>
            <person name="Ramon A."/>
            <person name="Rauscher S."/>
            <person name="Record E."/>
            <person name="Riano-Pachon D.M."/>
            <person name="Robert V."/>
            <person name="Roehrig J."/>
            <person name="Ruller R."/>
            <person name="Salamov A."/>
            <person name="Salih N.S."/>
            <person name="Samson R.A."/>
            <person name="Sandor E."/>
            <person name="Sanguinetti M."/>
            <person name="Schuetze T."/>
            <person name="Sepcic K."/>
            <person name="Shelest E."/>
            <person name="Sherlock G."/>
            <person name="Sophianopoulou V."/>
            <person name="Squina F.M."/>
            <person name="Sun H."/>
            <person name="Susca A."/>
            <person name="Todd R.B."/>
            <person name="Tsang A."/>
            <person name="Unkles S.E."/>
            <person name="van de Wiele N."/>
            <person name="van Rossen-Uffink D."/>
            <person name="Oliveira J.V."/>
            <person name="Vesth T.C."/>
            <person name="Visser J."/>
            <person name="Yu J.-H."/>
            <person name="Zhou M."/>
            <person name="Andersen M.R."/>
            <person name="Archer D.B."/>
            <person name="Baker S.E."/>
            <person name="Benoit I."/>
            <person name="Brakhage A.A."/>
            <person name="Braus G.H."/>
            <person name="Fischer R."/>
            <person name="Frisvad J.C."/>
            <person name="Goldman G.H."/>
            <person name="Houbraken J."/>
            <person name="Oakley B."/>
            <person name="Pocsi I."/>
            <person name="Scazzocchio C."/>
            <person name="Seiboth B."/>
            <person name="vanKuyk P.A."/>
            <person name="Wortman J."/>
            <person name="Dyer P.S."/>
            <person name="Grigoriev I.V."/>
        </authorList>
    </citation>
    <scope>NUCLEOTIDE SEQUENCE [LARGE SCALE GENOMIC DNA]</scope>
    <source>
        <strain evidence="23">CBS 583.65</strain>
    </source>
</reference>
<dbReference type="Gene3D" id="3.40.50.300">
    <property type="entry name" value="P-loop containing nucleotide triphosphate hydrolases"/>
    <property type="match status" value="4"/>
</dbReference>
<evidence type="ECO:0000256" key="7">
    <source>
        <dbReference type="ARBA" id="ARBA00022763"/>
    </source>
</evidence>
<dbReference type="SMART" id="SM00487">
    <property type="entry name" value="DEXDc"/>
    <property type="match status" value="1"/>
</dbReference>
<protein>
    <recommendedName>
        <fullName evidence="4">RNA helicase</fullName>
        <ecNumber evidence="4">3.6.4.13</ecNumber>
    </recommendedName>
</protein>
<keyword evidence="7" id="KW-0227">DNA damage</keyword>
<evidence type="ECO:0000313" key="22">
    <source>
        <dbReference type="EMBL" id="OJJ00987.1"/>
    </source>
</evidence>
<dbReference type="PROSITE" id="PS51194">
    <property type="entry name" value="HELICASE_CTER"/>
    <property type="match status" value="1"/>
</dbReference>
<keyword evidence="5" id="KW-0158">Chromosome</keyword>
<evidence type="ECO:0000313" key="23">
    <source>
        <dbReference type="Proteomes" id="UP000184073"/>
    </source>
</evidence>
<dbReference type="EMBL" id="KV878127">
    <property type="protein sequence ID" value="OJJ00987.1"/>
    <property type="molecule type" value="Genomic_DNA"/>
</dbReference>
<dbReference type="STRING" id="1036611.A0A1L9PHH8"/>
<keyword evidence="12" id="KW-0233">DNA recombination</keyword>
<evidence type="ECO:0000256" key="6">
    <source>
        <dbReference type="ARBA" id="ARBA00022741"/>
    </source>
</evidence>
<dbReference type="CDD" id="cd18787">
    <property type="entry name" value="SF2_C_DEAD"/>
    <property type="match status" value="1"/>
</dbReference>
<dbReference type="GO" id="GO:0030915">
    <property type="term" value="C:Smc5-Smc6 complex"/>
    <property type="evidence" value="ECO:0007669"/>
    <property type="project" value="TreeGrafter"/>
</dbReference>
<evidence type="ECO:0000259" key="21">
    <source>
        <dbReference type="PROSITE" id="PS51195"/>
    </source>
</evidence>
<evidence type="ECO:0000256" key="8">
    <source>
        <dbReference type="ARBA" id="ARBA00022801"/>
    </source>
</evidence>
<dbReference type="InterPro" id="IPR000629">
    <property type="entry name" value="RNA-helicase_DEAD-box_CS"/>
</dbReference>
<evidence type="ECO:0000259" key="19">
    <source>
        <dbReference type="PROSITE" id="PS51192"/>
    </source>
</evidence>
<feature type="domain" description="Helicase C-terminal" evidence="20">
    <location>
        <begin position="1193"/>
        <end position="1357"/>
    </location>
</feature>
<sequence>MCHDHFQVELGPLINFIVGKNGSGKSAVLTAITLCLGGKASATNRGQSLKSFVKEGKESATIVVRIKNQGDGSYLPDDFGKSIIVERHFSKSGASSFRIKAENGRIISTRRAELDAIIDHFTLQFENPMNVLSQDMARQFLSSSSPAEKYKFFVKGVQLEQLDQDYRLIEESGDQIEEKLRSKEQDISSLKNRRDAAQKKLEMSDQQESLRNRVRNLRNQNAWAQVEEQERVWDITILPGTDRKIAEAEAGIERYDAAIRGAETEHEIATEYSRGVSMKVANAQGEKGDMQSRLDEKMNERHDLQAEQRRIREHLRETETRVGVLRQKIDQETQRLADLHGGGYSRNWEELEQVKHDVIEARTRSDEHQQNVNRIYDEIKVAEEQERMANPPVAQAKRDVKEAESLLHNLNREGGSRESGFPDGMPALLRAIQQEQAFSERPVGPVGNFVTLLKPEWSSILESSFGATLNSFIVTSKRDQTVLSGIMQRVNCGGRLDTSQHEPDLRFDTVLRIDNELVRRQMVINHGIEQNLLIENLEEASSVLFDGERPRNVKRCYCINQTDRRRGIHLSYSRSGEPSQAPVSVYNGNPRMKSDHGSQIRVQRDVVANLKQVLSSREEELRSTQSRLNRCRQARERYERRKNDLRVECQRKEDRVEELEEALQKESGENSDLEALQANLRDTDEERRLNEGSLKDCADAMTEMMQNLKEIRQQMSAKDVEIAQFKEELRVAESEQHLVADKRRKRIGEKNTAIENIEDFHRGRSRLKQKLEESEARVHDYCEKASLVSERVEIDRGETAASLDEKLERLHQDITRYNRELGGTRDEIREEAEKTNKDYQQALRQIEEFRLLVDVLHLSISSTSAVVTNNQNTQVLKSTLKHRIKRWHNFRSHISSRAKVEPDITKDSSEGRGARTLSGGEKSFSQVCLLLALWEAMGSPIRCLDEFDVYMDHINRKMAIDMLMHAARRSVGRQFILITPGSRTEISLSPDVRVKEYVSDASSDPKWKDQLKLPAKDGRPQTEDVTATKGLEFEDFYIKRELMMGIFEAGFEKPSPIQEETIPVALTGRDILARAKNGTGKTAAFVIPTLERINPKSTKTQALILVPTRELALQTSHVCKTLGKHLGINVMVTTGGTGLMDDIIRLNDAVHILVGTPGRVLDLASKGVADLSECPTFVMDEADKLLSPEFTPVIEQLLSFHPKDRQVMLFSATFPMIVKSFKINQSIIFCNSTNRVELLAKKITELGYSCFYSHARMLQQHRNRVFHDFRNGVCRNLVCSDLLTRGIDIQAVNVVINFDFPKNAETYLHRIGRSGRFGHLGLAINLINWDDRFNLYKIEQELGTEIQPIPQNIDKKLYVYESPDTIPRPISNPHPQTQGAIATTNTNTGDRRHHHHPNGGHYQPRGRGSYRGGRGQGQRRNLQNDVSRFNPSQGHPTGKSQAPAQVS</sequence>
<dbReference type="GO" id="GO:0003697">
    <property type="term" value="F:single-stranded DNA binding"/>
    <property type="evidence" value="ECO:0007669"/>
    <property type="project" value="TreeGrafter"/>
</dbReference>
<evidence type="ECO:0000256" key="15">
    <source>
        <dbReference type="ARBA" id="ARBA00047984"/>
    </source>
</evidence>
<evidence type="ECO:0000256" key="11">
    <source>
        <dbReference type="ARBA" id="ARBA00023054"/>
    </source>
</evidence>
<feature type="coiled-coil region" evidence="17">
    <location>
        <begin position="607"/>
        <end position="852"/>
    </location>
</feature>
<feature type="domain" description="Helicase ATP-binding" evidence="19">
    <location>
        <begin position="1062"/>
        <end position="1232"/>
    </location>
</feature>
<dbReference type="PROSITE" id="PS51192">
    <property type="entry name" value="HELICASE_ATP_BIND_1"/>
    <property type="match status" value="1"/>
</dbReference>
<keyword evidence="23" id="KW-1185">Reference proteome</keyword>
<keyword evidence="8" id="KW-0378">Hydrolase</keyword>
<name>A0A1L9PHH8_ASPVE</name>
<dbReference type="Proteomes" id="UP000184073">
    <property type="component" value="Unassembled WGS sequence"/>
</dbReference>
<evidence type="ECO:0000256" key="1">
    <source>
        <dbReference type="ARBA" id="ARBA00004123"/>
    </source>
</evidence>
<dbReference type="GO" id="GO:0005634">
    <property type="term" value="C:nucleus"/>
    <property type="evidence" value="ECO:0007669"/>
    <property type="project" value="UniProtKB-SubCell"/>
</dbReference>
<dbReference type="SUPFAM" id="SSF52540">
    <property type="entry name" value="P-loop containing nucleoside triphosphate hydrolases"/>
    <property type="match status" value="2"/>
</dbReference>
<dbReference type="Gene3D" id="1.10.287.1490">
    <property type="match status" value="1"/>
</dbReference>
<evidence type="ECO:0000256" key="13">
    <source>
        <dbReference type="ARBA" id="ARBA00023204"/>
    </source>
</evidence>
<keyword evidence="6" id="KW-0547">Nucleotide-binding</keyword>
<dbReference type="SMART" id="SM00490">
    <property type="entry name" value="HELICc"/>
    <property type="match status" value="1"/>
</dbReference>
<evidence type="ECO:0000256" key="18">
    <source>
        <dbReference type="SAM" id="MobiDB-lite"/>
    </source>
</evidence>
<dbReference type="CDD" id="cd17940">
    <property type="entry name" value="DEADc_DDX6"/>
    <property type="match status" value="1"/>
</dbReference>
<evidence type="ECO:0000256" key="9">
    <source>
        <dbReference type="ARBA" id="ARBA00022806"/>
    </source>
</evidence>
<evidence type="ECO:0000256" key="14">
    <source>
        <dbReference type="ARBA" id="ARBA00023242"/>
    </source>
</evidence>
<organism evidence="22 23">
    <name type="scientific">Aspergillus versicolor CBS 583.65</name>
    <dbReference type="NCBI Taxonomy" id="1036611"/>
    <lineage>
        <taxon>Eukaryota</taxon>
        <taxon>Fungi</taxon>
        <taxon>Dikarya</taxon>
        <taxon>Ascomycota</taxon>
        <taxon>Pezizomycotina</taxon>
        <taxon>Eurotiomycetes</taxon>
        <taxon>Eurotiomycetidae</taxon>
        <taxon>Eurotiales</taxon>
        <taxon>Aspergillaceae</taxon>
        <taxon>Aspergillus</taxon>
        <taxon>Aspergillus subgen. Nidulantes</taxon>
    </lineage>
</organism>
<evidence type="ECO:0000256" key="2">
    <source>
        <dbReference type="ARBA" id="ARBA00004286"/>
    </source>
</evidence>
<dbReference type="PANTHER" id="PTHR19306:SF6">
    <property type="entry name" value="STRUCTURAL MAINTENANCE OF CHROMOSOMES PROTEIN 6"/>
    <property type="match status" value="1"/>
</dbReference>
<dbReference type="PANTHER" id="PTHR19306">
    <property type="entry name" value="STRUCTURAL MAINTENANCE OF CHROMOSOMES 5,6 SMC5, SMC6"/>
    <property type="match status" value="1"/>
</dbReference>
<evidence type="ECO:0000256" key="17">
    <source>
        <dbReference type="SAM" id="Coils"/>
    </source>
</evidence>
<dbReference type="GO" id="GO:0003724">
    <property type="term" value="F:RNA helicase activity"/>
    <property type="evidence" value="ECO:0007669"/>
    <property type="project" value="UniProtKB-EC"/>
</dbReference>
<accession>A0A1L9PHH8</accession>
<feature type="domain" description="DEAD-box RNA helicase Q" evidence="21">
    <location>
        <begin position="1031"/>
        <end position="1059"/>
    </location>
</feature>
<dbReference type="InterPro" id="IPR014014">
    <property type="entry name" value="RNA_helicase_DEAD_Q_motif"/>
</dbReference>
<gene>
    <name evidence="22" type="ORF">ASPVEDRAFT_52025</name>
</gene>
<dbReference type="Pfam" id="PF02463">
    <property type="entry name" value="SMC_N"/>
    <property type="match status" value="1"/>
</dbReference>
<evidence type="ECO:0000256" key="12">
    <source>
        <dbReference type="ARBA" id="ARBA00023172"/>
    </source>
</evidence>
<comment type="subcellular location">
    <subcellularLocation>
        <location evidence="2">Chromosome</location>
    </subcellularLocation>
    <subcellularLocation>
        <location evidence="1">Nucleus</location>
    </subcellularLocation>
</comment>
<dbReference type="RefSeq" id="XP_040666749.1">
    <property type="nucleotide sequence ID" value="XM_040814562.1"/>
</dbReference>
<feature type="region of interest" description="Disordered" evidence="18">
    <location>
        <begin position="898"/>
        <end position="919"/>
    </location>
</feature>
<keyword evidence="9" id="KW-0347">Helicase</keyword>
<feature type="compositionally biased region" description="Basic and acidic residues" evidence="18">
    <location>
        <begin position="898"/>
        <end position="913"/>
    </location>
</feature>
<comment type="similarity">
    <text evidence="3">Belongs to the SMC family. SMC6 subfamily.</text>
</comment>
<dbReference type="GO" id="GO:0000724">
    <property type="term" value="P:double-strand break repair via homologous recombination"/>
    <property type="evidence" value="ECO:0007669"/>
    <property type="project" value="TreeGrafter"/>
</dbReference>
<dbReference type="PROSITE" id="PS51195">
    <property type="entry name" value="Q_MOTIF"/>
    <property type="match status" value="1"/>
</dbReference>
<dbReference type="InterPro" id="IPR014001">
    <property type="entry name" value="Helicase_ATP-bd"/>
</dbReference>
<dbReference type="GO" id="GO:0035861">
    <property type="term" value="C:site of double-strand break"/>
    <property type="evidence" value="ECO:0007669"/>
    <property type="project" value="TreeGrafter"/>
</dbReference>
<dbReference type="InterPro" id="IPR011545">
    <property type="entry name" value="DEAD/DEAH_box_helicase_dom"/>
</dbReference>
<comment type="catalytic activity">
    <reaction evidence="15">
        <text>ATP + H2O = ADP + phosphate + H(+)</text>
        <dbReference type="Rhea" id="RHEA:13065"/>
        <dbReference type="ChEBI" id="CHEBI:15377"/>
        <dbReference type="ChEBI" id="CHEBI:15378"/>
        <dbReference type="ChEBI" id="CHEBI:30616"/>
        <dbReference type="ChEBI" id="CHEBI:43474"/>
        <dbReference type="ChEBI" id="CHEBI:456216"/>
        <dbReference type="EC" id="3.6.4.13"/>
    </reaction>
</comment>
<feature type="compositionally biased region" description="Polar residues" evidence="18">
    <location>
        <begin position="1421"/>
        <end position="1447"/>
    </location>
</feature>
<dbReference type="GO" id="GO:0003684">
    <property type="term" value="F:damaged DNA binding"/>
    <property type="evidence" value="ECO:0007669"/>
    <property type="project" value="TreeGrafter"/>
</dbReference>
<dbReference type="InterPro" id="IPR003395">
    <property type="entry name" value="RecF/RecN/SMC_N"/>
</dbReference>
<feature type="compositionally biased region" description="Polar residues" evidence="18">
    <location>
        <begin position="1373"/>
        <end position="1388"/>
    </location>
</feature>
<keyword evidence="14" id="KW-0539">Nucleus</keyword>
<evidence type="ECO:0000256" key="16">
    <source>
        <dbReference type="PROSITE-ProRule" id="PRU00552"/>
    </source>
</evidence>
<feature type="region of interest" description="Disordered" evidence="18">
    <location>
        <begin position="1364"/>
        <end position="1447"/>
    </location>
</feature>
<dbReference type="VEuPathDB" id="FungiDB:ASPVEDRAFT_52025"/>
<dbReference type="OrthoDB" id="10265785at2759"/>
<dbReference type="InterPro" id="IPR001650">
    <property type="entry name" value="Helicase_C-like"/>
</dbReference>
<keyword evidence="13" id="KW-0234">DNA repair</keyword>
<feature type="region of interest" description="Disordered" evidence="18">
    <location>
        <begin position="180"/>
        <end position="207"/>
    </location>
</feature>
<keyword evidence="10" id="KW-0067">ATP-binding</keyword>
<dbReference type="GO" id="GO:0005524">
    <property type="term" value="F:ATP binding"/>
    <property type="evidence" value="ECO:0007669"/>
    <property type="project" value="UniProtKB-KW"/>
</dbReference>
<keyword evidence="11 17" id="KW-0175">Coiled coil</keyword>
<dbReference type="PROSITE" id="PS00039">
    <property type="entry name" value="DEAD_ATP_HELICASE"/>
    <property type="match status" value="1"/>
</dbReference>
<proteinExistence type="inferred from homology"/>
<evidence type="ECO:0000256" key="10">
    <source>
        <dbReference type="ARBA" id="ARBA00022840"/>
    </source>
</evidence>
<evidence type="ECO:0000256" key="5">
    <source>
        <dbReference type="ARBA" id="ARBA00022454"/>
    </source>
</evidence>
<dbReference type="GeneID" id="63730073"/>
<dbReference type="EC" id="3.6.4.13" evidence="4"/>
<dbReference type="InterPro" id="IPR027417">
    <property type="entry name" value="P-loop_NTPase"/>
</dbReference>
<dbReference type="GO" id="GO:0016787">
    <property type="term" value="F:hydrolase activity"/>
    <property type="evidence" value="ECO:0007669"/>
    <property type="project" value="UniProtKB-KW"/>
</dbReference>
<evidence type="ECO:0000259" key="20">
    <source>
        <dbReference type="PROSITE" id="PS51194"/>
    </source>
</evidence>
<dbReference type="Pfam" id="PF00271">
    <property type="entry name" value="Helicase_C"/>
    <property type="match status" value="1"/>
</dbReference>
<dbReference type="Pfam" id="PF00270">
    <property type="entry name" value="DEAD"/>
    <property type="match status" value="1"/>
</dbReference>
<evidence type="ECO:0000256" key="3">
    <source>
        <dbReference type="ARBA" id="ARBA00006793"/>
    </source>
</evidence>
<evidence type="ECO:0000256" key="4">
    <source>
        <dbReference type="ARBA" id="ARBA00012552"/>
    </source>
</evidence>
<feature type="short sequence motif" description="Q motif" evidence="16">
    <location>
        <begin position="1031"/>
        <end position="1059"/>
    </location>
</feature>